<dbReference type="SMART" id="SM00360">
    <property type="entry name" value="RRM"/>
    <property type="match status" value="1"/>
</dbReference>
<dbReference type="InterPro" id="IPR012677">
    <property type="entry name" value="Nucleotide-bd_a/b_plait_sf"/>
</dbReference>
<dbReference type="EMBL" id="PEJP01000071">
    <property type="protein sequence ID" value="RYO35196.1"/>
    <property type="molecule type" value="Genomic_DNA"/>
</dbReference>
<dbReference type="PANTHER" id="PTHR48027">
    <property type="entry name" value="HETEROGENEOUS NUCLEAR RIBONUCLEOPROTEIN 87F-RELATED"/>
    <property type="match status" value="1"/>
</dbReference>
<gene>
    <name evidence="4" type="ORF">AA0113_g11582</name>
</gene>
<accession>A0A4Q4Q6I7</accession>
<dbReference type="PROSITE" id="PS50102">
    <property type="entry name" value="RRM"/>
    <property type="match status" value="1"/>
</dbReference>
<dbReference type="Gene3D" id="3.30.70.330">
    <property type="match status" value="1"/>
</dbReference>
<dbReference type="AlphaFoldDB" id="A0A4Q4Q6I7"/>
<evidence type="ECO:0000259" key="3">
    <source>
        <dbReference type="PROSITE" id="PS50102"/>
    </source>
</evidence>
<protein>
    <recommendedName>
        <fullName evidence="3">RRM domain-containing protein</fullName>
    </recommendedName>
</protein>
<dbReference type="InterPro" id="IPR052462">
    <property type="entry name" value="SLIRP/GR-RBP-like"/>
</dbReference>
<proteinExistence type="predicted"/>
<organism evidence="4 5">
    <name type="scientific">Alternaria arborescens</name>
    <dbReference type="NCBI Taxonomy" id="156630"/>
    <lineage>
        <taxon>Eukaryota</taxon>
        <taxon>Fungi</taxon>
        <taxon>Dikarya</taxon>
        <taxon>Ascomycota</taxon>
        <taxon>Pezizomycotina</taxon>
        <taxon>Dothideomycetes</taxon>
        <taxon>Pleosporomycetidae</taxon>
        <taxon>Pleosporales</taxon>
        <taxon>Pleosporineae</taxon>
        <taxon>Pleosporaceae</taxon>
        <taxon>Alternaria</taxon>
        <taxon>Alternaria sect. Alternaria</taxon>
    </lineage>
</organism>
<keyword evidence="5" id="KW-1185">Reference proteome</keyword>
<dbReference type="OrthoDB" id="439808at2759"/>
<dbReference type="InterPro" id="IPR048289">
    <property type="entry name" value="RRM2_NsCP33-like"/>
</dbReference>
<evidence type="ECO:0000256" key="2">
    <source>
        <dbReference type="PROSITE-ProRule" id="PRU00176"/>
    </source>
</evidence>
<evidence type="ECO:0000313" key="4">
    <source>
        <dbReference type="EMBL" id="RYO35196.1"/>
    </source>
</evidence>
<feature type="domain" description="RRM" evidence="3">
    <location>
        <begin position="3"/>
        <end position="81"/>
    </location>
</feature>
<sequence length="89" mass="9832">MSLKIYVGNLGWSTTDDSLRYAFAEYGNVVDAIVMRDRDTGRSRGFGFVTFESSTEVETAVLSMNDQELDGRRIRVNRANVRSGGGSSD</sequence>
<keyword evidence="1 2" id="KW-0694">RNA-binding</keyword>
<dbReference type="Proteomes" id="UP000293823">
    <property type="component" value="Unassembled WGS sequence"/>
</dbReference>
<comment type="caution">
    <text evidence="4">The sequence shown here is derived from an EMBL/GenBank/DDBJ whole genome shotgun (WGS) entry which is preliminary data.</text>
</comment>
<evidence type="ECO:0000313" key="5">
    <source>
        <dbReference type="Proteomes" id="UP000293823"/>
    </source>
</evidence>
<name>A0A4Q4Q6I7_9PLEO</name>
<reference evidence="5" key="1">
    <citation type="journal article" date="2019" name="bioRxiv">
        <title>Genomics, evolutionary history and diagnostics of the Alternaria alternata species group including apple and Asian pear pathotypes.</title>
        <authorList>
            <person name="Armitage A.D."/>
            <person name="Cockerton H.M."/>
            <person name="Sreenivasaprasad S."/>
            <person name="Woodhall J.W."/>
            <person name="Lane C.R."/>
            <person name="Harrison R.J."/>
            <person name="Clarkson J.P."/>
        </authorList>
    </citation>
    <scope>NUCLEOTIDE SEQUENCE [LARGE SCALE GENOMIC DNA]</scope>
    <source>
        <strain evidence="5">RGR 97.0016</strain>
    </source>
</reference>
<evidence type="ECO:0000256" key="1">
    <source>
        <dbReference type="ARBA" id="ARBA00022884"/>
    </source>
</evidence>
<dbReference type="Pfam" id="PF00076">
    <property type="entry name" value="RRM_1"/>
    <property type="match status" value="1"/>
</dbReference>
<dbReference type="InterPro" id="IPR035979">
    <property type="entry name" value="RBD_domain_sf"/>
</dbReference>
<dbReference type="SUPFAM" id="SSF54928">
    <property type="entry name" value="RNA-binding domain, RBD"/>
    <property type="match status" value="1"/>
</dbReference>
<dbReference type="GO" id="GO:0003723">
    <property type="term" value="F:RNA binding"/>
    <property type="evidence" value="ECO:0007669"/>
    <property type="project" value="UniProtKB-UniRule"/>
</dbReference>
<dbReference type="CDD" id="cd21608">
    <property type="entry name" value="RRM2_NsCP33_like"/>
    <property type="match status" value="1"/>
</dbReference>
<dbReference type="InterPro" id="IPR000504">
    <property type="entry name" value="RRM_dom"/>
</dbReference>